<dbReference type="GO" id="GO:0004791">
    <property type="term" value="F:thioredoxin-disulfide reductase (NADPH) activity"/>
    <property type="evidence" value="ECO:0007669"/>
    <property type="project" value="UniProtKB-EC"/>
</dbReference>
<dbReference type="CDD" id="cd00038">
    <property type="entry name" value="CAP_ED"/>
    <property type="match status" value="1"/>
</dbReference>
<dbReference type="Gene3D" id="3.50.50.60">
    <property type="entry name" value="FAD/NAD(P)-binding domain"/>
    <property type="match status" value="2"/>
</dbReference>
<dbReference type="InterPro" id="IPR000595">
    <property type="entry name" value="cNMP-bd_dom"/>
</dbReference>
<feature type="domain" description="Cyclic nucleotide-binding" evidence="3">
    <location>
        <begin position="30"/>
        <end position="150"/>
    </location>
</feature>
<dbReference type="PRINTS" id="PR00368">
    <property type="entry name" value="FADPNR"/>
</dbReference>
<accession>A0A6J4JHW7</accession>
<dbReference type="SUPFAM" id="SSF51206">
    <property type="entry name" value="cAMP-binding domain-like"/>
    <property type="match status" value="1"/>
</dbReference>
<evidence type="ECO:0000256" key="2">
    <source>
        <dbReference type="ARBA" id="ARBA00023002"/>
    </source>
</evidence>
<evidence type="ECO:0000313" key="4">
    <source>
        <dbReference type="EMBL" id="CAA9280850.1"/>
    </source>
</evidence>
<evidence type="ECO:0000256" key="1">
    <source>
        <dbReference type="ARBA" id="ARBA00022630"/>
    </source>
</evidence>
<dbReference type="InterPro" id="IPR023753">
    <property type="entry name" value="FAD/NAD-binding_dom"/>
</dbReference>
<dbReference type="InterPro" id="IPR036188">
    <property type="entry name" value="FAD/NAD-bd_sf"/>
</dbReference>
<protein>
    <submittedName>
        <fullName evidence="4">Thioredoxin reductase</fullName>
        <ecNumber evidence="4">1.8.1.9</ecNumber>
    </submittedName>
</protein>
<dbReference type="SUPFAM" id="SSF51905">
    <property type="entry name" value="FAD/NAD(P)-binding domain"/>
    <property type="match status" value="1"/>
</dbReference>
<keyword evidence="1" id="KW-0285">Flavoprotein</keyword>
<dbReference type="InterPro" id="IPR014710">
    <property type="entry name" value="RmlC-like_jellyroll"/>
</dbReference>
<dbReference type="InterPro" id="IPR018490">
    <property type="entry name" value="cNMP-bd_dom_sf"/>
</dbReference>
<dbReference type="PRINTS" id="PR00469">
    <property type="entry name" value="PNDRDTASEII"/>
</dbReference>
<dbReference type="Gene3D" id="2.60.120.10">
    <property type="entry name" value="Jelly Rolls"/>
    <property type="match status" value="1"/>
</dbReference>
<dbReference type="InterPro" id="IPR050097">
    <property type="entry name" value="Ferredoxin-NADP_redctase_2"/>
</dbReference>
<organism evidence="4">
    <name type="scientific">uncultured Chloroflexota bacterium</name>
    <dbReference type="NCBI Taxonomy" id="166587"/>
    <lineage>
        <taxon>Bacteria</taxon>
        <taxon>Bacillati</taxon>
        <taxon>Chloroflexota</taxon>
        <taxon>environmental samples</taxon>
    </lineage>
</organism>
<dbReference type="PROSITE" id="PS50042">
    <property type="entry name" value="CNMP_BINDING_3"/>
    <property type="match status" value="1"/>
</dbReference>
<dbReference type="PANTHER" id="PTHR48105">
    <property type="entry name" value="THIOREDOXIN REDUCTASE 1-RELATED-RELATED"/>
    <property type="match status" value="1"/>
</dbReference>
<evidence type="ECO:0000259" key="3">
    <source>
        <dbReference type="PROSITE" id="PS50042"/>
    </source>
</evidence>
<keyword evidence="2 4" id="KW-0560">Oxidoreductase</keyword>
<sequence>METSPTLTPAASARGQTPNADAVALSMPGISPHLDEEQLNRLRAYGTEHDVAEGAILLTPGESANAMLVVLDGEFEAVESYGRPDERSLARFGPMQFLGELGLLKGRRVTKTTIMRRKGRVLRIAVPALRTVMAQEPELSELLLRTFLLRHAFLLRLGAGLTLVGSPFDPNTRRLLEAFARHQMPMRWLNVETEPEAEALLCEAGVPTSDLPIVLVPGGSLLRNPSVAAVSEALGGAGPDTDTDGAACTCDLLIVGGGPGGLGAAVYGASEGLATALVDGGALGGQAGTSARIENYLGFPAGLSGAELTARAALQAEKFGARVVLATEAVSLSSARGVHTVALDDGHTVTARTVIIATGARYNRLTLERVSDFEGVSVFYAATQMEAQACSDGAVAVVGGANSAGQAALFLARTCREVHVIIRRSGLEDSMSRYLIDAISRHPRITVRPFTQVTRLLGAEQLEGVELTDSRAQRTETLPVCGLFVFIGASACTDWLGGQLSHDEHGFLHTGDAIPLAERDPGAPPPLLLETSRTGVFCVGDVRSGSVKRVATAIGEGAMAVRLVFDRIALPYVHVPATATAVPA</sequence>
<proteinExistence type="predicted"/>
<dbReference type="Pfam" id="PF07992">
    <property type="entry name" value="Pyr_redox_2"/>
    <property type="match status" value="1"/>
</dbReference>
<gene>
    <name evidence="4" type="ORF">AVDCRST_MAG77-3823</name>
</gene>
<dbReference type="AlphaFoldDB" id="A0A6J4JHW7"/>
<reference evidence="4" key="1">
    <citation type="submission" date="2020-02" db="EMBL/GenBank/DDBJ databases">
        <authorList>
            <person name="Meier V. D."/>
        </authorList>
    </citation>
    <scope>NUCLEOTIDE SEQUENCE</scope>
    <source>
        <strain evidence="4">AVDCRST_MAG77</strain>
    </source>
</reference>
<dbReference type="Pfam" id="PF00027">
    <property type="entry name" value="cNMP_binding"/>
    <property type="match status" value="1"/>
</dbReference>
<dbReference type="SMART" id="SM00100">
    <property type="entry name" value="cNMP"/>
    <property type="match status" value="1"/>
</dbReference>
<dbReference type="EMBL" id="CADCTC010000206">
    <property type="protein sequence ID" value="CAA9280850.1"/>
    <property type="molecule type" value="Genomic_DNA"/>
</dbReference>
<name>A0A6J4JHW7_9CHLR</name>
<dbReference type="EC" id="1.8.1.9" evidence="4"/>